<evidence type="ECO:0000313" key="3">
    <source>
        <dbReference type="Proteomes" id="UP000823388"/>
    </source>
</evidence>
<keyword evidence="1" id="KW-0175">Coiled coil</keyword>
<keyword evidence="3" id="KW-1185">Reference proteome</keyword>
<dbReference type="PANTHER" id="PTHR34395:SF15">
    <property type="entry name" value="OS09G0292400 PROTEIN"/>
    <property type="match status" value="1"/>
</dbReference>
<feature type="coiled-coil region" evidence="1">
    <location>
        <begin position="25"/>
        <end position="70"/>
    </location>
</feature>
<dbReference type="AlphaFoldDB" id="A0A8T0T4X5"/>
<proteinExistence type="predicted"/>
<name>A0A8T0T4X5_PANVG</name>
<sequence length="99" mass="11396">MSKRGVRIEEMMERFLEKREEETALIIKQAEKEAARRAKQAEEEEAACRAKEVKEEVACLDKENEAAKSNDFSIKRCISVLNTLEVTKEEKAKAYAVFI</sequence>
<dbReference type="Proteomes" id="UP000823388">
    <property type="component" value="Chromosome 4N"/>
</dbReference>
<reference evidence="2" key="1">
    <citation type="submission" date="2020-05" db="EMBL/GenBank/DDBJ databases">
        <title>WGS assembly of Panicum virgatum.</title>
        <authorList>
            <person name="Lovell J.T."/>
            <person name="Jenkins J."/>
            <person name="Shu S."/>
            <person name="Juenger T.E."/>
            <person name="Schmutz J."/>
        </authorList>
    </citation>
    <scope>NUCLEOTIDE SEQUENCE</scope>
    <source>
        <strain evidence="2">AP13</strain>
    </source>
</reference>
<protein>
    <submittedName>
        <fullName evidence="2">Uncharacterized protein</fullName>
    </submittedName>
</protein>
<accession>A0A8T0T4X5</accession>
<evidence type="ECO:0000256" key="1">
    <source>
        <dbReference type="SAM" id="Coils"/>
    </source>
</evidence>
<dbReference type="PANTHER" id="PTHR34395">
    <property type="entry name" value="OS11G0427500 PROTEIN"/>
    <property type="match status" value="1"/>
</dbReference>
<gene>
    <name evidence="2" type="ORF">PVAP13_4NG100419</name>
</gene>
<evidence type="ECO:0000313" key="2">
    <source>
        <dbReference type="EMBL" id="KAG2605337.1"/>
    </source>
</evidence>
<organism evidence="2 3">
    <name type="scientific">Panicum virgatum</name>
    <name type="common">Blackwell switchgrass</name>
    <dbReference type="NCBI Taxonomy" id="38727"/>
    <lineage>
        <taxon>Eukaryota</taxon>
        <taxon>Viridiplantae</taxon>
        <taxon>Streptophyta</taxon>
        <taxon>Embryophyta</taxon>
        <taxon>Tracheophyta</taxon>
        <taxon>Spermatophyta</taxon>
        <taxon>Magnoliopsida</taxon>
        <taxon>Liliopsida</taxon>
        <taxon>Poales</taxon>
        <taxon>Poaceae</taxon>
        <taxon>PACMAD clade</taxon>
        <taxon>Panicoideae</taxon>
        <taxon>Panicodae</taxon>
        <taxon>Paniceae</taxon>
        <taxon>Panicinae</taxon>
        <taxon>Panicum</taxon>
        <taxon>Panicum sect. Hiantes</taxon>
    </lineage>
</organism>
<comment type="caution">
    <text evidence="2">The sequence shown here is derived from an EMBL/GenBank/DDBJ whole genome shotgun (WGS) entry which is preliminary data.</text>
</comment>
<dbReference type="EMBL" id="CM029044">
    <property type="protein sequence ID" value="KAG2605337.1"/>
    <property type="molecule type" value="Genomic_DNA"/>
</dbReference>